<dbReference type="CDD" id="cd20434">
    <property type="entry name" value="Tudor_TDRD12_rpt1"/>
    <property type="match status" value="1"/>
</dbReference>
<dbReference type="SUPFAM" id="SSF49764">
    <property type="entry name" value="HSP20-like chaperones"/>
    <property type="match status" value="1"/>
</dbReference>
<dbReference type="InterPro" id="IPR002999">
    <property type="entry name" value="Tudor"/>
</dbReference>
<dbReference type="OrthoDB" id="249932at2759"/>
<dbReference type="Gene3D" id="2.30.30.140">
    <property type="match status" value="2"/>
</dbReference>
<sequence length="1182" mass="135402">IVFIYPLSQIEDPGCFWVTMKGCAPYIVDETEYKNLNAEMNQFYDKSYKDVDEVKPLSVEENQICVVFSDELKCWCRAVIKSIMYCTDHYQTECFLVDYAKYVFVKSKDIRLALEAFMQIPYRAKKCRLYRTKPVTLRIDFCEDTAKIVPAKRWDSAATQYFQNLLKATTQMKAKLCAVEGDIFDVFLYVTIKDEKVCVNDDLVSKNFARFEEAKENTGSSADYQENQTLNAESLPVKTVNPALAFRPVLLQEKVSINTETGRDHVCQKHLICLHQQLLSNDPNSVLTHESSSSLSLFFSPIPLEGESERAGGCSYVSYSLPIKYCLCHLFVIWFQSFPNLSEERNFVCLSNKIEPSSSLETAPLFDDLKKVMLMSKAFKSLSVVYCFELIRKKFLGPNLTESYCWPPVARGCDVVAISYQGNDPFLYIPPVLTCLQSGSCYKALPTRNGPLALILCPGWKKAQVVFELLKTYERCSRQLHPMLIILGQNKKEAGSVKIRGCEVIVTTPHSFLRLFEHHSLLFCRLCHLVLDEIEVLFSDATEQVFTILDCYKKAIITEEWEYSLHQIIAVGTHWNKHITHLIKEFMNDPYIVITAMEEASIYGKVQQVVRPCTNSERIAVLLKILDFTCDNLQKVLVFTNSVNEAEMVHKYSSVDQECTKARSVILLTENSACHALEILRYLQHAEAEIPPELHDFTAKMLEVEEDKKFSRPLCPYLKTFGICKNRTMCPDRHQINLQIDVPQNIPDKIIQTPGCVTILPLHIVHATNYFGRIVDKQKDQYTVLAEEINEYFKKPSNKIAVKNVEKLAFYGLCEKTLFYRVQVVEISPKEEENLFFNVKIKYIDEGRTSQVQSYQLLHLPSRFQCLPPQAVEFVVCRVKPIDNEIEWNPKVTHYIHHKIKGKLHEAKIVHTLGNTAWVDPMVRVTRLSDLKMSVNEYNVRSEILSMGLGTDNPEHITQLQKLCGHMKVLDCAKNLEPLSIKEDTAGPENASDPQNISIQENSENCNSSKITFGSHPCDGVAQTKDTEDSTLHQRKWYKNSVIFYPEIKWFQNEEIVTLKVKITSVADYKCDFSKEKVVFSASSGDKFYLADMDLHQYILAEKSTCVIKDKEAVIVLAKEKKGVWCKLLKNKNPRVSLDFEHWEDFEDKRPFPVGTKKLYSPAAVTEELVESSEESGTESDE</sequence>
<dbReference type="PANTHER" id="PTHR22655">
    <property type="entry name" value="ATP-DEPENDENT RNA HELICASE TDRD12-RELATED"/>
    <property type="match status" value="1"/>
</dbReference>
<dbReference type="PANTHER" id="PTHR22655:SF2">
    <property type="entry name" value="ATP-DEPENDENT RNA HELICASE TDRD12-RELATED"/>
    <property type="match status" value="1"/>
</dbReference>
<evidence type="ECO:0000313" key="22">
    <source>
        <dbReference type="Proteomes" id="UP000555275"/>
    </source>
</evidence>
<keyword evidence="3" id="KW-0677">Repeat</keyword>
<dbReference type="EC" id="3.6.4.13" evidence="1"/>
<dbReference type="GO" id="GO:0042078">
    <property type="term" value="P:germ-line stem cell division"/>
    <property type="evidence" value="ECO:0007669"/>
    <property type="project" value="TreeGrafter"/>
</dbReference>
<evidence type="ECO:0000256" key="5">
    <source>
        <dbReference type="ARBA" id="ARBA00022782"/>
    </source>
</evidence>
<dbReference type="GO" id="GO:0051321">
    <property type="term" value="P:meiotic cell cycle"/>
    <property type="evidence" value="ECO:0007669"/>
    <property type="project" value="UniProtKB-KW"/>
</dbReference>
<keyword evidence="22" id="KW-1185">Reference proteome</keyword>
<dbReference type="AlphaFoldDB" id="A0A7L0SW00"/>
<evidence type="ECO:0000256" key="9">
    <source>
        <dbReference type="ARBA" id="ARBA00022871"/>
    </source>
</evidence>
<keyword evidence="9" id="KW-0744">Spermatogenesis</keyword>
<dbReference type="FunFam" id="2.30.30.140:FF:000075">
    <property type="entry name" value="putative ATP-dependent RNA helicase TDRD12"/>
    <property type="match status" value="1"/>
</dbReference>
<dbReference type="Gene3D" id="2.60.40.790">
    <property type="match status" value="1"/>
</dbReference>
<keyword evidence="8" id="KW-0067">ATP-binding</keyword>
<keyword evidence="4" id="KW-0547">Nucleotide-binding</keyword>
<evidence type="ECO:0000256" key="7">
    <source>
        <dbReference type="ARBA" id="ARBA00022806"/>
    </source>
</evidence>
<comment type="catalytic activity">
    <reaction evidence="12">
        <text>ATP + H2O = ADP + phosphate + H(+)</text>
        <dbReference type="Rhea" id="RHEA:13065"/>
        <dbReference type="ChEBI" id="CHEBI:15377"/>
        <dbReference type="ChEBI" id="CHEBI:15378"/>
        <dbReference type="ChEBI" id="CHEBI:30616"/>
        <dbReference type="ChEBI" id="CHEBI:43474"/>
        <dbReference type="ChEBI" id="CHEBI:456216"/>
        <dbReference type="EC" id="3.6.4.13"/>
    </reaction>
</comment>
<keyword evidence="10" id="KW-0943">RNA-mediated gene silencing</keyword>
<dbReference type="InterPro" id="IPR007052">
    <property type="entry name" value="CS_dom"/>
</dbReference>
<dbReference type="GO" id="GO:0007283">
    <property type="term" value="P:spermatogenesis"/>
    <property type="evidence" value="ECO:0007669"/>
    <property type="project" value="UniProtKB-KW"/>
</dbReference>
<evidence type="ECO:0000256" key="2">
    <source>
        <dbReference type="ARBA" id="ARBA00022473"/>
    </source>
</evidence>
<organism evidence="21 22">
    <name type="scientific">Podilymbus podiceps</name>
    <name type="common">Pied-billed grebe</name>
    <dbReference type="NCBI Taxonomy" id="9252"/>
    <lineage>
        <taxon>Eukaryota</taxon>
        <taxon>Metazoa</taxon>
        <taxon>Chordata</taxon>
        <taxon>Craniata</taxon>
        <taxon>Vertebrata</taxon>
        <taxon>Euteleostomi</taxon>
        <taxon>Archelosauria</taxon>
        <taxon>Archosauria</taxon>
        <taxon>Dinosauria</taxon>
        <taxon>Saurischia</taxon>
        <taxon>Theropoda</taxon>
        <taxon>Coelurosauria</taxon>
        <taxon>Aves</taxon>
        <taxon>Neognathae</taxon>
        <taxon>Neoaves</taxon>
        <taxon>Mirandornithes</taxon>
        <taxon>Podicipediformes</taxon>
        <taxon>Podicipedidae</taxon>
        <taxon>Podilymbus</taxon>
    </lineage>
</organism>
<evidence type="ECO:0000256" key="1">
    <source>
        <dbReference type="ARBA" id="ARBA00012552"/>
    </source>
</evidence>
<comment type="caution">
    <text evidence="21">The sequence shown here is derived from an EMBL/GenBank/DDBJ whole genome shotgun (WGS) entry which is preliminary data.</text>
</comment>
<evidence type="ECO:0000256" key="11">
    <source>
        <dbReference type="ARBA" id="ARBA00023254"/>
    </source>
</evidence>
<keyword evidence="18" id="KW-0863">Zinc-finger</keyword>
<dbReference type="GO" id="GO:0003676">
    <property type="term" value="F:nucleic acid binding"/>
    <property type="evidence" value="ECO:0007669"/>
    <property type="project" value="InterPro"/>
</dbReference>
<dbReference type="Pfam" id="PF04969">
    <property type="entry name" value="CS"/>
    <property type="match status" value="1"/>
</dbReference>
<name>A0A7L0SW00_PODPO</name>
<proteinExistence type="predicted"/>
<dbReference type="Gene3D" id="3.40.50.300">
    <property type="entry name" value="P-loop containing nucleotide triphosphate hydrolases"/>
    <property type="match status" value="1"/>
</dbReference>
<keyword evidence="18" id="KW-0479">Metal-binding</keyword>
<evidence type="ECO:0000256" key="10">
    <source>
        <dbReference type="ARBA" id="ARBA00023158"/>
    </source>
</evidence>
<keyword evidence="11" id="KW-0469">Meiosis</keyword>
<evidence type="ECO:0000256" key="6">
    <source>
        <dbReference type="ARBA" id="ARBA00022801"/>
    </source>
</evidence>
<dbReference type="Proteomes" id="UP000555275">
    <property type="component" value="Unassembled WGS sequence"/>
</dbReference>
<evidence type="ECO:0000313" key="21">
    <source>
        <dbReference type="EMBL" id="NXL45768.1"/>
    </source>
</evidence>
<feature type="zinc finger region" description="C3H1-type" evidence="18">
    <location>
        <begin position="709"/>
        <end position="737"/>
    </location>
</feature>
<dbReference type="GO" id="GO:0031047">
    <property type="term" value="P:regulatory ncRNA-mediated gene silencing"/>
    <property type="evidence" value="ECO:0007669"/>
    <property type="project" value="UniProtKB-KW"/>
</dbReference>
<dbReference type="GO" id="GO:0016787">
    <property type="term" value="F:hydrolase activity"/>
    <property type="evidence" value="ECO:0007669"/>
    <property type="project" value="UniProtKB-KW"/>
</dbReference>
<evidence type="ECO:0000256" key="12">
    <source>
        <dbReference type="ARBA" id="ARBA00047984"/>
    </source>
</evidence>
<dbReference type="FunFam" id="2.30.30.140:FF:000087">
    <property type="entry name" value="Putative ATP-dependent RNA helicase TDRD12"/>
    <property type="match status" value="1"/>
</dbReference>
<keyword evidence="6" id="KW-0378">Hydrolase</keyword>
<dbReference type="CDD" id="cd20435">
    <property type="entry name" value="Tudor_TDRD12_rpt2"/>
    <property type="match status" value="1"/>
</dbReference>
<dbReference type="InterPro" id="IPR008978">
    <property type="entry name" value="HSP20-like_chaperone"/>
</dbReference>
<keyword evidence="5" id="KW-0221">Differentiation</keyword>
<feature type="non-terminal residue" evidence="21">
    <location>
        <position position="1"/>
    </location>
</feature>
<keyword evidence="7 21" id="KW-0347">Helicase</keyword>
<evidence type="ECO:0000256" key="15">
    <source>
        <dbReference type="ARBA" id="ARBA00068835"/>
    </source>
</evidence>
<gene>
    <name evidence="21" type="ORF">PODPOD_R00767</name>
</gene>
<comment type="subunit">
    <text evidence="14">Component of a mRNP complex containing PIWIL2, TDRD1 and piRNAs. Component of the PET complex, at least composed of EXD1, PIWIL2, TDRD12 and piRNAs.</text>
</comment>
<evidence type="ECO:0000259" key="19">
    <source>
        <dbReference type="PROSITE" id="PS50103"/>
    </source>
</evidence>
<feature type="domain" description="C3H1-type" evidence="19">
    <location>
        <begin position="709"/>
        <end position="737"/>
    </location>
</feature>
<evidence type="ECO:0000256" key="17">
    <source>
        <dbReference type="ARBA" id="ARBA00081458"/>
    </source>
</evidence>
<dbReference type="Pfam" id="PF00567">
    <property type="entry name" value="TUDOR"/>
    <property type="match status" value="2"/>
</dbReference>
<dbReference type="SUPFAM" id="SSF63748">
    <property type="entry name" value="Tudor/PWWP/MBT"/>
    <property type="match status" value="2"/>
</dbReference>
<dbReference type="GO" id="GO:0003724">
    <property type="term" value="F:RNA helicase activity"/>
    <property type="evidence" value="ECO:0007669"/>
    <property type="project" value="UniProtKB-EC"/>
</dbReference>
<dbReference type="InterPro" id="IPR011545">
    <property type="entry name" value="DEAD/DEAH_box_helicase_dom"/>
</dbReference>
<dbReference type="InterPro" id="IPR035437">
    <property type="entry name" value="SNase_OB-fold_sf"/>
</dbReference>
<evidence type="ECO:0000256" key="16">
    <source>
        <dbReference type="ARBA" id="ARBA00076714"/>
    </source>
</evidence>
<dbReference type="EMBL" id="VXAO01000280">
    <property type="protein sequence ID" value="NXL45768.1"/>
    <property type="molecule type" value="Genomic_DNA"/>
</dbReference>
<evidence type="ECO:0000256" key="8">
    <source>
        <dbReference type="ARBA" id="ARBA00022840"/>
    </source>
</evidence>
<evidence type="ECO:0000259" key="20">
    <source>
        <dbReference type="PROSITE" id="PS51203"/>
    </source>
</evidence>
<dbReference type="Gene3D" id="2.40.50.90">
    <property type="match status" value="2"/>
</dbReference>
<feature type="non-terminal residue" evidence="21">
    <location>
        <position position="1182"/>
    </location>
</feature>
<evidence type="ECO:0000256" key="13">
    <source>
        <dbReference type="ARBA" id="ARBA00055914"/>
    </source>
</evidence>
<protein>
    <recommendedName>
        <fullName evidence="15">Putative ATP-dependent RNA helicase TDRD12</fullName>
        <ecNumber evidence="1">3.6.4.13</ecNumber>
    </recommendedName>
    <alternativeName>
        <fullName evidence="17">ES cell-associated transcript 8 protein</fullName>
    </alternativeName>
    <alternativeName>
        <fullName evidence="16">Tudor domain-containing protein 12</fullName>
    </alternativeName>
</protein>
<evidence type="ECO:0000256" key="14">
    <source>
        <dbReference type="ARBA" id="ARBA00062399"/>
    </source>
</evidence>
<dbReference type="GO" id="GO:0008270">
    <property type="term" value="F:zinc ion binding"/>
    <property type="evidence" value="ECO:0007669"/>
    <property type="project" value="UniProtKB-KW"/>
</dbReference>
<comment type="function">
    <text evidence="13">Probable ATP-binding RNA helicase required during spermatogenesis to repress transposable elements and preventing their mobilization, which is essential for the germline integrity. Acts via the piRNA metabolic process, which mediates the repression of transposable elements during meiosis by forming complexes composed of piRNAs and Piwi proteins and governs the methylation and subsequent repression of transposons. Involved in the secondary piRNAs metabolic process. Acts via the PET complex, a multiprotein complex required during the secondary piRNAs metabolic process for the PIWIL2 slicing-triggered loading of PIWIL4 piRNAs.</text>
</comment>
<dbReference type="Pfam" id="PF00270">
    <property type="entry name" value="DEAD"/>
    <property type="match status" value="1"/>
</dbReference>
<dbReference type="InterPro" id="IPR000571">
    <property type="entry name" value="Znf_CCCH"/>
</dbReference>
<keyword evidence="2" id="KW-0217">Developmental protein</keyword>
<dbReference type="InterPro" id="IPR047390">
    <property type="entry name" value="Tudor_TDRD12_rpt1"/>
</dbReference>
<dbReference type="FunFam" id="2.40.50.90:FF:000021">
    <property type="entry name" value="putative ATP-dependent RNA helicase TDRD12"/>
    <property type="match status" value="1"/>
</dbReference>
<dbReference type="InterPro" id="IPR027417">
    <property type="entry name" value="P-loop_NTPase"/>
</dbReference>
<dbReference type="SUPFAM" id="SSF52540">
    <property type="entry name" value="P-loop containing nucleoside triphosphate hydrolases"/>
    <property type="match status" value="1"/>
</dbReference>
<feature type="domain" description="CS" evidence="20">
    <location>
        <begin position="1043"/>
        <end position="1129"/>
    </location>
</feature>
<dbReference type="GO" id="GO:0005524">
    <property type="term" value="F:ATP binding"/>
    <property type="evidence" value="ECO:0007669"/>
    <property type="project" value="UniProtKB-KW"/>
</dbReference>
<evidence type="ECO:0000256" key="3">
    <source>
        <dbReference type="ARBA" id="ARBA00022737"/>
    </source>
</evidence>
<reference evidence="21 22" key="1">
    <citation type="submission" date="2019-09" db="EMBL/GenBank/DDBJ databases">
        <title>Bird 10,000 Genomes (B10K) Project - Family phase.</title>
        <authorList>
            <person name="Zhang G."/>
        </authorList>
    </citation>
    <scope>NUCLEOTIDE SEQUENCE [LARGE SCALE GENOMIC DNA]</scope>
    <source>
        <strain evidence="21">B10K-DU-009-04</strain>
        <tissue evidence="21">Mixed tissue sample</tissue>
    </source>
</reference>
<dbReference type="PROSITE" id="PS50103">
    <property type="entry name" value="ZF_C3H1"/>
    <property type="match status" value="1"/>
</dbReference>
<dbReference type="PROSITE" id="PS51203">
    <property type="entry name" value="CS"/>
    <property type="match status" value="1"/>
</dbReference>
<evidence type="ECO:0000256" key="4">
    <source>
        <dbReference type="ARBA" id="ARBA00022741"/>
    </source>
</evidence>
<keyword evidence="18" id="KW-0862">Zinc</keyword>
<accession>A0A7L0SW00</accession>
<evidence type="ECO:0000256" key="18">
    <source>
        <dbReference type="PROSITE-ProRule" id="PRU00723"/>
    </source>
</evidence>